<dbReference type="PANTHER" id="PTHR43316:SF9">
    <property type="entry name" value="ACID DEHALOGENASE, PUTATIVE (AFU_ORTHOLOGUE AFUA_6G14460)-RELATED"/>
    <property type="match status" value="1"/>
</dbReference>
<organism evidence="2 3">
    <name type="scientific">Neofusicoccum ribis</name>
    <dbReference type="NCBI Taxonomy" id="45134"/>
    <lineage>
        <taxon>Eukaryota</taxon>
        <taxon>Fungi</taxon>
        <taxon>Dikarya</taxon>
        <taxon>Ascomycota</taxon>
        <taxon>Pezizomycotina</taxon>
        <taxon>Dothideomycetes</taxon>
        <taxon>Dothideomycetes incertae sedis</taxon>
        <taxon>Botryosphaeriales</taxon>
        <taxon>Botryosphaeriaceae</taxon>
        <taxon>Neofusicoccum</taxon>
    </lineage>
</organism>
<keyword evidence="1" id="KW-0378">Hydrolase</keyword>
<dbReference type="InterPro" id="IPR023214">
    <property type="entry name" value="HAD_sf"/>
</dbReference>
<evidence type="ECO:0008006" key="4">
    <source>
        <dbReference type="Google" id="ProtNLM"/>
    </source>
</evidence>
<gene>
    <name evidence="2" type="ORF">SLS56_004853</name>
</gene>
<dbReference type="SFLD" id="SFLDS00003">
    <property type="entry name" value="Haloacid_Dehalogenase"/>
    <property type="match status" value="1"/>
</dbReference>
<accession>A0ABR3SWW3</accession>
<reference evidence="2 3" key="1">
    <citation type="submission" date="2024-02" db="EMBL/GenBank/DDBJ databases">
        <title>De novo assembly and annotation of 12 fungi associated with fruit tree decline syndrome in Ontario, Canada.</title>
        <authorList>
            <person name="Sulman M."/>
            <person name="Ellouze W."/>
            <person name="Ilyukhin E."/>
        </authorList>
    </citation>
    <scope>NUCLEOTIDE SEQUENCE [LARGE SCALE GENOMIC DNA]</scope>
    <source>
        <strain evidence="2 3">M1-105</strain>
    </source>
</reference>
<dbReference type="PANTHER" id="PTHR43316">
    <property type="entry name" value="HYDROLASE, HALOACID DELAHOGENASE-RELATED"/>
    <property type="match status" value="1"/>
</dbReference>
<name>A0ABR3SWW3_9PEZI</name>
<dbReference type="SUPFAM" id="SSF56784">
    <property type="entry name" value="HAD-like"/>
    <property type="match status" value="1"/>
</dbReference>
<dbReference type="SFLD" id="SFLDG01129">
    <property type="entry name" value="C1.5:_HAD__Beta-PGM__Phosphata"/>
    <property type="match status" value="1"/>
</dbReference>
<keyword evidence="3" id="KW-1185">Reference proteome</keyword>
<evidence type="ECO:0000313" key="3">
    <source>
        <dbReference type="Proteomes" id="UP001521116"/>
    </source>
</evidence>
<proteinExistence type="predicted"/>
<dbReference type="PRINTS" id="PR00413">
    <property type="entry name" value="HADHALOGNASE"/>
</dbReference>
<dbReference type="Gene3D" id="1.10.150.750">
    <property type="match status" value="1"/>
</dbReference>
<evidence type="ECO:0000256" key="1">
    <source>
        <dbReference type="ARBA" id="ARBA00022801"/>
    </source>
</evidence>
<dbReference type="InterPro" id="IPR006439">
    <property type="entry name" value="HAD-SF_hydro_IA"/>
</dbReference>
<protein>
    <recommendedName>
        <fullName evidence="4">Haloacid dehalogenase</fullName>
    </recommendedName>
</protein>
<dbReference type="Proteomes" id="UP001521116">
    <property type="component" value="Unassembled WGS sequence"/>
</dbReference>
<comment type="caution">
    <text evidence="2">The sequence shown here is derived from an EMBL/GenBank/DDBJ whole genome shotgun (WGS) entry which is preliminary data.</text>
</comment>
<evidence type="ECO:0000313" key="2">
    <source>
        <dbReference type="EMBL" id="KAL1630453.1"/>
    </source>
</evidence>
<dbReference type="InterPro" id="IPR051540">
    <property type="entry name" value="S-2-haloacid_dehalogenase"/>
</dbReference>
<dbReference type="Pfam" id="PF00702">
    <property type="entry name" value="Hydrolase"/>
    <property type="match status" value="1"/>
</dbReference>
<sequence>MPSDRPLTSFRALTFDCFGTLIDWEAGIYTALAPLLARLPSTHAFHTSRPATLKAFVAHESRIQAEQPTLPYSALLSAAYADLATADLALDRPDEAECAAFGASVGVWPAFPDTVAALARLRRRYKLVILSNVDRASFGNTLAGPLEGTAFDAIYTAQDIGSYKPSPANFEFLVRKCGEELGVAKEGILHTAQSLFHDHEPAKKAGLVSAWIARGTAEGEVESIMGGKIEDFEGRVDITWRFASLGEMADRVEEAFAKEGKA</sequence>
<dbReference type="InterPro" id="IPR036412">
    <property type="entry name" value="HAD-like_sf"/>
</dbReference>
<dbReference type="Gene3D" id="3.40.50.1000">
    <property type="entry name" value="HAD superfamily/HAD-like"/>
    <property type="match status" value="1"/>
</dbReference>
<dbReference type="EMBL" id="JAJVDC020000046">
    <property type="protein sequence ID" value="KAL1630453.1"/>
    <property type="molecule type" value="Genomic_DNA"/>
</dbReference>